<name>E0XTM1_9BACT</name>
<evidence type="ECO:0000256" key="1">
    <source>
        <dbReference type="ARBA" id="ARBA00023002"/>
    </source>
</evidence>
<dbReference type="InterPro" id="IPR017806">
    <property type="entry name" value="EgtB"/>
</dbReference>
<dbReference type="SUPFAM" id="SSF56436">
    <property type="entry name" value="C-type lectin-like"/>
    <property type="match status" value="1"/>
</dbReference>
<dbReference type="InterPro" id="IPR024775">
    <property type="entry name" value="DinB-like"/>
</dbReference>
<dbReference type="GO" id="GO:0052699">
    <property type="term" value="P:ergothioneine biosynthetic process"/>
    <property type="evidence" value="ECO:0007669"/>
    <property type="project" value="InterPro"/>
</dbReference>
<proteinExistence type="predicted"/>
<dbReference type="Pfam" id="PF03781">
    <property type="entry name" value="FGE-sulfatase"/>
    <property type="match status" value="1"/>
</dbReference>
<evidence type="ECO:0000259" key="5">
    <source>
        <dbReference type="Pfam" id="PF12867"/>
    </source>
</evidence>
<sequence>MKAKISQAYLPNLGDVYNRRYQDVRDQSTRLTACLSAEDQQVQSMPDTSPTKWHLGHTAWFFETFVLQPEVPDYRIFDSTFNYLFNSYYELIGPRHLRAERGLVSRPALEEVQAYRAHVDAAMEKFFDVASSDKLKKLCYLLELGLHHEQQHQELILMDIKHVLSRNPFSPCYLKKEPATVFGTHKMQWLQVPSGVYRIGHGDENHFAFDNEKSEHKTMQGEFALSSRCVTNGEYLQFMKDGGYERAEFWHSDGWALINKEAWQAPLYWQLGEDNIWYEFTLSGLSALYHDAPVCHVSFFEAAAYAAWAGKRLPTENEWEIAARYYDVADRPGADSNQMASGYLRPIPAGEDEPKAPIGMFGDVWEWTNSAYLPYPGFRTTSGAVGEYNGKFMINQMVLRGASCCTAPGHTRVTYRNYFYPHQRWQFAGFRLAL</sequence>
<evidence type="ECO:0000256" key="3">
    <source>
        <dbReference type="ARBA" id="ARBA00037882"/>
    </source>
</evidence>
<dbReference type="PANTHER" id="PTHR23150">
    <property type="entry name" value="SULFATASE MODIFYING FACTOR 1, 2"/>
    <property type="match status" value="1"/>
</dbReference>
<accession>E0XTM1</accession>
<feature type="domain" description="Sulfatase-modifying factor enzyme-like" evidence="4">
    <location>
        <begin position="188"/>
        <end position="433"/>
    </location>
</feature>
<dbReference type="InterPro" id="IPR051043">
    <property type="entry name" value="Sulfatase_Mod_Factor_Kinase"/>
</dbReference>
<dbReference type="PANTHER" id="PTHR23150:SF36">
    <property type="entry name" value="HERCYNINE OXYGENASE"/>
    <property type="match status" value="1"/>
</dbReference>
<protein>
    <submittedName>
        <fullName evidence="6">Uncharacterized conserved protein</fullName>
    </submittedName>
</protein>
<dbReference type="InterPro" id="IPR042095">
    <property type="entry name" value="SUMF_sf"/>
</dbReference>
<organism evidence="6">
    <name type="scientific">uncultured nuHF1 cluster bacterium HF0130_31E21</name>
    <dbReference type="NCBI Taxonomy" id="710728"/>
    <lineage>
        <taxon>Bacteria</taxon>
        <taxon>environmental samples</taxon>
    </lineage>
</organism>
<dbReference type="NCBIfam" id="TIGR03440">
    <property type="entry name" value="egtB_TIGR03440"/>
    <property type="match status" value="1"/>
</dbReference>
<dbReference type="Pfam" id="PF12867">
    <property type="entry name" value="DinB_2"/>
    <property type="match status" value="1"/>
</dbReference>
<feature type="domain" description="DinB-like" evidence="5">
    <location>
        <begin position="21"/>
        <end position="156"/>
    </location>
</feature>
<dbReference type="EMBL" id="GU474873">
    <property type="protein sequence ID" value="ADI17762.1"/>
    <property type="molecule type" value="Genomic_DNA"/>
</dbReference>
<keyword evidence="1" id="KW-0560">Oxidoreductase</keyword>
<dbReference type="Gene3D" id="3.90.1580.10">
    <property type="entry name" value="paralog of FGE (formylglycine-generating enzyme)"/>
    <property type="match status" value="1"/>
</dbReference>
<dbReference type="InterPro" id="IPR016187">
    <property type="entry name" value="CTDL_fold"/>
</dbReference>
<dbReference type="AlphaFoldDB" id="E0XTM1"/>
<evidence type="ECO:0000313" key="6">
    <source>
        <dbReference type="EMBL" id="ADI17762.1"/>
    </source>
</evidence>
<evidence type="ECO:0000256" key="2">
    <source>
        <dbReference type="ARBA" id="ARBA00023004"/>
    </source>
</evidence>
<comment type="pathway">
    <text evidence="3">Amino-acid biosynthesis; ergothioneine biosynthesis.</text>
</comment>
<dbReference type="InterPro" id="IPR005532">
    <property type="entry name" value="SUMF_dom"/>
</dbReference>
<reference evidence="6" key="1">
    <citation type="journal article" date="2011" name="Environ. Microbiol.">
        <title>Time-series analyses of Monterey Bay coastal microbial picoplankton using a 'genome proxy' microarray.</title>
        <authorList>
            <person name="Rich V.I."/>
            <person name="Pham V.D."/>
            <person name="Eppley J."/>
            <person name="Shi Y."/>
            <person name="DeLong E.F."/>
        </authorList>
    </citation>
    <scope>NUCLEOTIDE SEQUENCE</scope>
</reference>
<evidence type="ECO:0000259" key="4">
    <source>
        <dbReference type="Pfam" id="PF03781"/>
    </source>
</evidence>
<keyword evidence="2" id="KW-0408">Iron</keyword>